<dbReference type="FunFam" id="1.20.1250.20:FF:000232">
    <property type="entry name" value="Organic cation/carnitine transporter 7"/>
    <property type="match status" value="1"/>
</dbReference>
<evidence type="ECO:0000313" key="10">
    <source>
        <dbReference type="Proteomes" id="UP000597762"/>
    </source>
</evidence>
<dbReference type="GO" id="GO:0022857">
    <property type="term" value="F:transmembrane transporter activity"/>
    <property type="evidence" value="ECO:0007669"/>
    <property type="project" value="InterPro"/>
</dbReference>
<feature type="transmembrane region" description="Helical" evidence="7">
    <location>
        <begin position="93"/>
        <end position="110"/>
    </location>
</feature>
<keyword evidence="4 7" id="KW-0812">Transmembrane</keyword>
<dbReference type="PANTHER" id="PTHR23511:SF34">
    <property type="entry name" value="SYNAPTIC VESICLE GLYCOPROTEIN 2"/>
    <property type="match status" value="1"/>
</dbReference>
<evidence type="ECO:0000256" key="2">
    <source>
        <dbReference type="ARBA" id="ARBA00008335"/>
    </source>
</evidence>
<reference evidence="9" key="1">
    <citation type="submission" date="2021-01" db="EMBL/GenBank/DDBJ databases">
        <authorList>
            <person name="Li R."/>
            <person name="Bekaert M."/>
        </authorList>
    </citation>
    <scope>NUCLEOTIDE SEQUENCE</scope>
    <source>
        <strain evidence="9">Farmed</strain>
    </source>
</reference>
<keyword evidence="5 7" id="KW-1133">Transmembrane helix</keyword>
<feature type="transmembrane region" description="Helical" evidence="7">
    <location>
        <begin position="420"/>
        <end position="440"/>
    </location>
</feature>
<feature type="transmembrane region" description="Helical" evidence="7">
    <location>
        <begin position="446"/>
        <end position="466"/>
    </location>
</feature>
<feature type="transmembrane region" description="Helical" evidence="7">
    <location>
        <begin position="553"/>
        <end position="575"/>
    </location>
</feature>
<feature type="transmembrane region" description="Helical" evidence="7">
    <location>
        <begin position="122"/>
        <end position="145"/>
    </location>
</feature>
<dbReference type="PROSITE" id="PS50850">
    <property type="entry name" value="MFS"/>
    <property type="match status" value="1"/>
</dbReference>
<proteinExistence type="inferred from homology"/>
<evidence type="ECO:0000259" key="8">
    <source>
        <dbReference type="PROSITE" id="PS50850"/>
    </source>
</evidence>
<protein>
    <submittedName>
        <fullName evidence="9">SV2</fullName>
    </submittedName>
</protein>
<dbReference type="AlphaFoldDB" id="A0A812E2E5"/>
<comment type="similarity">
    <text evidence="2">Belongs to the major facilitator superfamily.</text>
</comment>
<evidence type="ECO:0000256" key="6">
    <source>
        <dbReference type="ARBA" id="ARBA00023136"/>
    </source>
</evidence>
<dbReference type="InterPro" id="IPR005828">
    <property type="entry name" value="MFS_sugar_transport-like"/>
</dbReference>
<dbReference type="InterPro" id="IPR036259">
    <property type="entry name" value="MFS_trans_sf"/>
</dbReference>
<feature type="transmembrane region" description="Helical" evidence="7">
    <location>
        <begin position="582"/>
        <end position="603"/>
    </location>
</feature>
<keyword evidence="6 7" id="KW-0472">Membrane</keyword>
<dbReference type="EMBL" id="CAHIKZ030004810">
    <property type="protein sequence ID" value="CAE1315740.1"/>
    <property type="molecule type" value="Genomic_DNA"/>
</dbReference>
<feature type="transmembrane region" description="Helical" evidence="7">
    <location>
        <begin position="54"/>
        <end position="78"/>
    </location>
</feature>
<comment type="caution">
    <text evidence="9">The sequence shown here is derived from an EMBL/GenBank/DDBJ whole genome shotgun (WGS) entry which is preliminary data.</text>
</comment>
<dbReference type="InterPro" id="IPR020846">
    <property type="entry name" value="MFS_dom"/>
</dbReference>
<keyword evidence="3" id="KW-0813">Transport</keyword>
<organism evidence="9 10">
    <name type="scientific">Acanthosepion pharaonis</name>
    <name type="common">Pharaoh cuttlefish</name>
    <name type="synonym">Sepia pharaonis</name>
    <dbReference type="NCBI Taxonomy" id="158019"/>
    <lineage>
        <taxon>Eukaryota</taxon>
        <taxon>Metazoa</taxon>
        <taxon>Spiralia</taxon>
        <taxon>Lophotrochozoa</taxon>
        <taxon>Mollusca</taxon>
        <taxon>Cephalopoda</taxon>
        <taxon>Coleoidea</taxon>
        <taxon>Decapodiformes</taxon>
        <taxon>Sepiida</taxon>
        <taxon>Sepiina</taxon>
        <taxon>Sepiidae</taxon>
        <taxon>Acanthosepion</taxon>
    </lineage>
</organism>
<feature type="transmembrane region" description="Helical" evidence="7">
    <location>
        <begin position="328"/>
        <end position="349"/>
    </location>
</feature>
<keyword evidence="10" id="KW-1185">Reference proteome</keyword>
<evidence type="ECO:0000256" key="7">
    <source>
        <dbReference type="SAM" id="Phobius"/>
    </source>
</evidence>
<dbReference type="OrthoDB" id="3936150at2759"/>
<feature type="transmembrane region" description="Helical" evidence="7">
    <location>
        <begin position="151"/>
        <end position="168"/>
    </location>
</feature>
<sequence length="635" mass="70771">MAGSNYTTDEKLGLLVDSEEEEIFNAQDEELQKKKDFTLYEDAIEATGNGRYHILLLIVCGWAVSSDAIEILSLSFALPPASCDMQLTAVMKGWLNASMFIGMLIGGYLWGSLADKIGRRKVLLGSLTINGLAGLASSFAQIYWLFLLCRLISGIGVGGSMPVVFTYFSEFQSKKRRGAMISALATFWMGGNIIAAGLAWVVILYSRVNVVLLDFSYSSWRLYLSVCTLPSLTSVLIFLLMPESPKFLLLNGKEQDSLLVLRKIYMVNNRTSSLADFQVNSLMLYDSDSKESSAEQKKLLEVKRTPSNFKNSIFTMLQSTREIFQKPLLHNTCVLLAISFTLSFGYYGLWMWFPEIFNKIEKYGGSVCVPGKPHNLTNNTVTECTPPNNNIYFDGFLTALSNLPGNIFTIFLMDKIGRKILLVSSMVISGASVFSILLISNRTTNLIVSCVFGGVSVIGWNALDVLSTELFPTKIRSTGIGVQSTAMRLGAITGNLVFGNSQNIQAKIFDFLDTDLYFLLSQSSSFYIYIADTAVILLFSFLFLSLFLLLSFFLYFLFSFSFFFPFSLLLALIVIPPINFLHIYLLSSLFLPLLIPSITLSLFNILVSQLLFLFIIPFLLLLSFCLKFLSSPSLK</sequence>
<feature type="domain" description="Major facilitator superfamily (MFS) profile" evidence="8">
    <location>
        <begin position="54"/>
        <end position="563"/>
    </location>
</feature>
<dbReference type="PANTHER" id="PTHR23511">
    <property type="entry name" value="SYNAPTIC VESICLE GLYCOPROTEIN 2"/>
    <property type="match status" value="1"/>
</dbReference>
<gene>
    <name evidence="9" type="ORF">SPHA_66650</name>
</gene>
<dbReference type="Gene3D" id="1.20.1250.20">
    <property type="entry name" value="MFS general substrate transporter like domains"/>
    <property type="match status" value="1"/>
</dbReference>
<comment type="subcellular location">
    <subcellularLocation>
        <location evidence="1">Membrane</location>
        <topology evidence="1">Multi-pass membrane protein</topology>
    </subcellularLocation>
</comment>
<dbReference type="SUPFAM" id="SSF103473">
    <property type="entry name" value="MFS general substrate transporter"/>
    <property type="match status" value="1"/>
</dbReference>
<feature type="transmembrane region" description="Helical" evidence="7">
    <location>
        <begin position="222"/>
        <end position="241"/>
    </location>
</feature>
<name>A0A812E2E5_ACAPH</name>
<accession>A0A812E2E5</accession>
<evidence type="ECO:0000256" key="4">
    <source>
        <dbReference type="ARBA" id="ARBA00022692"/>
    </source>
</evidence>
<feature type="transmembrane region" description="Helical" evidence="7">
    <location>
        <begin position="609"/>
        <end position="629"/>
    </location>
</feature>
<evidence type="ECO:0000256" key="1">
    <source>
        <dbReference type="ARBA" id="ARBA00004141"/>
    </source>
</evidence>
<dbReference type="GO" id="GO:0016020">
    <property type="term" value="C:membrane"/>
    <property type="evidence" value="ECO:0007669"/>
    <property type="project" value="UniProtKB-SubCell"/>
</dbReference>
<dbReference type="InterPro" id="IPR005829">
    <property type="entry name" value="Sugar_transporter_CS"/>
</dbReference>
<evidence type="ECO:0000256" key="3">
    <source>
        <dbReference type="ARBA" id="ARBA00022448"/>
    </source>
</evidence>
<feature type="transmembrane region" description="Helical" evidence="7">
    <location>
        <begin position="526"/>
        <end position="547"/>
    </location>
</feature>
<evidence type="ECO:0000256" key="5">
    <source>
        <dbReference type="ARBA" id="ARBA00022989"/>
    </source>
</evidence>
<dbReference type="Proteomes" id="UP000597762">
    <property type="component" value="Unassembled WGS sequence"/>
</dbReference>
<evidence type="ECO:0000313" key="9">
    <source>
        <dbReference type="EMBL" id="CAE1315740.1"/>
    </source>
</evidence>
<dbReference type="PROSITE" id="PS00216">
    <property type="entry name" value="SUGAR_TRANSPORT_1"/>
    <property type="match status" value="1"/>
</dbReference>
<feature type="transmembrane region" description="Helical" evidence="7">
    <location>
        <begin position="180"/>
        <end position="202"/>
    </location>
</feature>
<dbReference type="Pfam" id="PF00083">
    <property type="entry name" value="Sugar_tr"/>
    <property type="match status" value="1"/>
</dbReference>
<dbReference type="PROSITE" id="PS00217">
    <property type="entry name" value="SUGAR_TRANSPORT_2"/>
    <property type="match status" value="1"/>
</dbReference>